<evidence type="ECO:0000313" key="5">
    <source>
        <dbReference type="EMBL" id="GAA4467378.1"/>
    </source>
</evidence>
<feature type="domain" description="Histidine kinase" evidence="4">
    <location>
        <begin position="816"/>
        <end position="1007"/>
    </location>
</feature>
<dbReference type="Pfam" id="PF02518">
    <property type="entry name" value="HATPase_c"/>
    <property type="match status" value="1"/>
</dbReference>
<dbReference type="InterPro" id="IPR011712">
    <property type="entry name" value="Sig_transdc_His_kin_sub3_dim/P"/>
</dbReference>
<dbReference type="InterPro" id="IPR005467">
    <property type="entry name" value="His_kinase_dom"/>
</dbReference>
<dbReference type="PANTHER" id="PTHR43547">
    <property type="entry name" value="TWO-COMPONENT HISTIDINE KINASE"/>
    <property type="match status" value="1"/>
</dbReference>
<dbReference type="PROSITE" id="PS50109">
    <property type="entry name" value="HIS_KIN"/>
    <property type="match status" value="1"/>
</dbReference>
<keyword evidence="2" id="KW-0472">Membrane</keyword>
<evidence type="ECO:0000256" key="3">
    <source>
        <dbReference type="SAM" id="SignalP"/>
    </source>
</evidence>
<dbReference type="InterPro" id="IPR003594">
    <property type="entry name" value="HATPase_dom"/>
</dbReference>
<keyword evidence="1" id="KW-0597">Phosphoprotein</keyword>
<dbReference type="Gene3D" id="3.30.565.10">
    <property type="entry name" value="Histidine kinase-like ATPase, C-terminal domain"/>
    <property type="match status" value="1"/>
</dbReference>
<organism evidence="5 6">
    <name type="scientific">Nibrella saemangeumensis</name>
    <dbReference type="NCBI Taxonomy" id="1084526"/>
    <lineage>
        <taxon>Bacteria</taxon>
        <taxon>Pseudomonadati</taxon>
        <taxon>Bacteroidota</taxon>
        <taxon>Cytophagia</taxon>
        <taxon>Cytophagales</taxon>
        <taxon>Spirosomataceae</taxon>
        <taxon>Nibrella</taxon>
    </lineage>
</organism>
<dbReference type="SUPFAM" id="SSF55874">
    <property type="entry name" value="ATPase domain of HSP90 chaperone/DNA topoisomerase II/histidine kinase"/>
    <property type="match status" value="1"/>
</dbReference>
<dbReference type="InterPro" id="IPR036890">
    <property type="entry name" value="HATPase_C_sf"/>
</dbReference>
<dbReference type="InterPro" id="IPR011123">
    <property type="entry name" value="Y_Y_Y"/>
</dbReference>
<protein>
    <recommendedName>
        <fullName evidence="4">Histidine kinase domain-containing protein</fullName>
    </recommendedName>
</protein>
<sequence>MKQVVVFWWMLRIVLPWLALSVSQAQPTHPAFEHYTTDQGLSHDEVTCLLKDRQGFMWFGTVKGLNRFDGTHFKQYYAGPGQLPGNHVYDMAPDEHGQLWIATDQGLTRLDPVRETFTPIRLPKLTLASPTYDIFRVVPDGRGSAWFGSMERLFKIDIRTLQYKSYPLPDDIRSKSYIVKPTIDPVGRLWLVLGGAIYRFDEGTGQYHYYAGRNFGHLDTELLVSELLVDSRKQLLAATWGKGLWRYNAQTDTFAPYKDLGGTAMLAMAEDSVASEGRLLWIGGGLHGVQQYWLQTGRYIDIPFDPQEPYSHNGGTVSAVFKDQQSGIVWFATDKGVEKIDPWSVRFQRKRLGSFFEDNQFNIVSGVVEDNHTPGRYWLSVWVNGVYRWDQSSDKLVHYRHENTPALKSNELFDIVQDKTGRIYLGSRFGLVTFDPAKNKWQSYFSFLKTPKINHKLMKLLLTDDGRLWMGTNYEGLWYVNTTAAGPEEASFKQVPLPGGYPEQSQQVVDLAIDNRQRLWVASNRGLHCVDRGGQVARQIPLGRYSQYQMAAVLATRNGSVWVAGTDFLLELQPSGHIRRVVTPAKGLQGQVQSLLEDSQGAIWMATNNYLHRLDPATGLFSYYKKEDGLISNSLNTLRQNRNGDIFIGHINGFNRFDPLQLRVNRLPPPIAITSIEVMNQPRRWATGEPVTLQADENVVTIRFAALNFSQSSRNRYAYKLEGFDQDWVYSTAGQATYTNLDGGDYQLRVRACNNDGVWNEAGLTVPLTVKAPVYKTAWFRTGLILLGLLIVLGVSRYRQQQRRRIDQIRRRIASDLHDDMGSTLSSIRIISDVLQQQAQQAVPVSVPMLARISESATALSESMHDIIWAIKPDEETLEDLVTRMRHFANTLLDARGIAFDTAIPPSFTNTRLDLAQRRNLYLIFKEALNNAVKYAECTQVRLSLQVTGSTLTMSLEDNGRGFVPSEIRAGNGLLNLHRRAAEIGGILTVYSIVGQGTRVELSLKIT</sequence>
<dbReference type="InterPro" id="IPR015943">
    <property type="entry name" value="WD40/YVTN_repeat-like_dom_sf"/>
</dbReference>
<dbReference type="EMBL" id="BAABHD010000082">
    <property type="protein sequence ID" value="GAA4467378.1"/>
    <property type="molecule type" value="Genomic_DNA"/>
</dbReference>
<proteinExistence type="predicted"/>
<dbReference type="Pfam" id="PF07730">
    <property type="entry name" value="HisKA_3"/>
    <property type="match status" value="1"/>
</dbReference>
<dbReference type="Gene3D" id="2.130.10.10">
    <property type="entry name" value="YVTN repeat-like/Quinoprotein amine dehydrogenase"/>
    <property type="match status" value="2"/>
</dbReference>
<evidence type="ECO:0000256" key="2">
    <source>
        <dbReference type="SAM" id="Phobius"/>
    </source>
</evidence>
<keyword evidence="2" id="KW-1133">Transmembrane helix</keyword>
<evidence type="ECO:0000313" key="6">
    <source>
        <dbReference type="Proteomes" id="UP001501175"/>
    </source>
</evidence>
<keyword evidence="6" id="KW-1185">Reference proteome</keyword>
<dbReference type="InterPro" id="IPR013783">
    <property type="entry name" value="Ig-like_fold"/>
</dbReference>
<name>A0ABP8NHI8_9BACT</name>
<dbReference type="PANTHER" id="PTHR43547:SF2">
    <property type="entry name" value="HYBRID SIGNAL TRANSDUCTION HISTIDINE KINASE C"/>
    <property type="match status" value="1"/>
</dbReference>
<dbReference type="InterPro" id="IPR011110">
    <property type="entry name" value="Reg_prop"/>
</dbReference>
<reference evidence="6" key="1">
    <citation type="journal article" date="2019" name="Int. J. Syst. Evol. Microbiol.">
        <title>The Global Catalogue of Microorganisms (GCM) 10K type strain sequencing project: providing services to taxonomists for standard genome sequencing and annotation.</title>
        <authorList>
            <consortium name="The Broad Institute Genomics Platform"/>
            <consortium name="The Broad Institute Genome Sequencing Center for Infectious Disease"/>
            <person name="Wu L."/>
            <person name="Ma J."/>
        </authorList>
    </citation>
    <scope>NUCLEOTIDE SEQUENCE [LARGE SCALE GENOMIC DNA]</scope>
    <source>
        <strain evidence="6">JCM 17927</strain>
    </source>
</reference>
<dbReference type="Gene3D" id="1.20.5.1930">
    <property type="match status" value="1"/>
</dbReference>
<evidence type="ECO:0000256" key="1">
    <source>
        <dbReference type="ARBA" id="ARBA00022553"/>
    </source>
</evidence>
<dbReference type="Pfam" id="PF07494">
    <property type="entry name" value="Reg_prop"/>
    <property type="match status" value="3"/>
</dbReference>
<keyword evidence="2" id="KW-0812">Transmembrane</keyword>
<dbReference type="SUPFAM" id="SSF63829">
    <property type="entry name" value="Calcium-dependent phosphotriesterase"/>
    <property type="match status" value="3"/>
</dbReference>
<keyword evidence="3" id="KW-0732">Signal</keyword>
<comment type="caution">
    <text evidence="5">The sequence shown here is derived from an EMBL/GenBank/DDBJ whole genome shotgun (WGS) entry which is preliminary data.</text>
</comment>
<feature type="chain" id="PRO_5047283371" description="Histidine kinase domain-containing protein" evidence="3">
    <location>
        <begin position="26"/>
        <end position="1007"/>
    </location>
</feature>
<gene>
    <name evidence="5" type="ORF">GCM10023189_50960</name>
</gene>
<accession>A0ABP8NHI8</accession>
<dbReference type="Gene3D" id="2.60.40.10">
    <property type="entry name" value="Immunoglobulins"/>
    <property type="match status" value="1"/>
</dbReference>
<dbReference type="Pfam" id="PF07495">
    <property type="entry name" value="Y_Y_Y"/>
    <property type="match status" value="1"/>
</dbReference>
<feature type="transmembrane region" description="Helical" evidence="2">
    <location>
        <begin position="778"/>
        <end position="796"/>
    </location>
</feature>
<evidence type="ECO:0000259" key="4">
    <source>
        <dbReference type="PROSITE" id="PS50109"/>
    </source>
</evidence>
<feature type="signal peptide" evidence="3">
    <location>
        <begin position="1"/>
        <end position="25"/>
    </location>
</feature>
<dbReference type="Proteomes" id="UP001501175">
    <property type="component" value="Unassembled WGS sequence"/>
</dbReference>
<dbReference type="RefSeq" id="WP_345248412.1">
    <property type="nucleotide sequence ID" value="NZ_BAABHD010000082.1"/>
</dbReference>
<dbReference type="CDD" id="cd16917">
    <property type="entry name" value="HATPase_UhpB-NarQ-NarX-like"/>
    <property type="match status" value="1"/>
</dbReference>